<keyword evidence="1" id="KW-0121">Carboxypeptidase</keyword>
<keyword evidence="1" id="KW-0378">Hydrolase</keyword>
<comment type="caution">
    <text evidence="1">The sequence shown here is derived from an EMBL/GenBank/DDBJ whole genome shotgun (WGS) entry which is preliminary data.</text>
</comment>
<sequence>MPGILDGRGDEACTVDQDCADPALFFCNTATSRCEASCRSDDDCSVKRRGELHAILGCESLALGCRCDASRCVPALCTGDDACVAGEVCRDGACGAPPSASTVASCHVVPERLVAPVGTTARFEVWASDARGEPIVLREGITWKAMTEQVTGEGTGPGATFTLATPGAEAEAVEARVGIVTCRASITVLPRHVAAAQVRVLVTDALTGHPVQGASVLVSDLSGHATATGATDAAGVVVLAALGEVGVSVFHPDFGYVTLAHYSTLGTRDLRLPLRRNPADREGGARGMFGNFAPMGAGDALTLGFMGLSVPGLLSDAAPGQVLGPERQVELALGGMTRPFQVPANVWLSGLDLPAQPSVTAPGIAGVCDASLAEVSEPEEAMRSGACGTRTAWALTAQVQTAELPAGMMDPGTDPLLLLARALPPSSRFSSALSRDVQFTLRPPGTDEPSPNKLTPVAYDFRQVPLAFPFAVRVPALPRFRDSYLERTLVLGTVTAPGRGMVPLGLGAAVNSNPSDPNTDLLPGLTAPGLVRVRMAPAHHGLEGQPYRLIALASSGALGGDLPPGTATSAVMAPLQAPRFDPGGTQPVTFPSGFLTIPEGARYNPDVAPWHGLLPREWRLDAQVPFATLVRATFTNAAGRRWTVWMDSRRAALGVRLPVPPAGFEDRTFQGDVAGSRASHSVEALTVITDEGGFIGSAALAESGGMASESLAKSTRAVSALHQGRPQVSWVEPADGASLPRGATVRVRVDGFRVGSTLADEGGVMLDLRDGGPGCDDVRLRSDVATKSGEVTFALPAACSGANVVLVASLVDLPGLPLRPAVSAARTVRVP</sequence>
<keyword evidence="2" id="KW-1185">Reference proteome</keyword>
<evidence type="ECO:0000313" key="1">
    <source>
        <dbReference type="EMBL" id="RKH37065.1"/>
    </source>
</evidence>
<accession>A0A3A8N7G0</accession>
<organism evidence="1 2">
    <name type="scientific">Corallococcus sicarius</name>
    <dbReference type="NCBI Taxonomy" id="2316726"/>
    <lineage>
        <taxon>Bacteria</taxon>
        <taxon>Pseudomonadati</taxon>
        <taxon>Myxococcota</taxon>
        <taxon>Myxococcia</taxon>
        <taxon>Myxococcales</taxon>
        <taxon>Cystobacterineae</taxon>
        <taxon>Myxococcaceae</taxon>
        <taxon>Corallococcus</taxon>
    </lineage>
</organism>
<keyword evidence="1" id="KW-0645">Protease</keyword>
<dbReference type="GO" id="GO:0004180">
    <property type="term" value="F:carboxypeptidase activity"/>
    <property type="evidence" value="ECO:0007669"/>
    <property type="project" value="UniProtKB-KW"/>
</dbReference>
<evidence type="ECO:0000313" key="2">
    <source>
        <dbReference type="Proteomes" id="UP000273405"/>
    </source>
</evidence>
<name>A0A3A8N7G0_9BACT</name>
<dbReference type="EMBL" id="RAWG01000263">
    <property type="protein sequence ID" value="RKH37065.1"/>
    <property type="molecule type" value="Genomic_DNA"/>
</dbReference>
<dbReference type="Proteomes" id="UP000273405">
    <property type="component" value="Unassembled WGS sequence"/>
</dbReference>
<reference evidence="2" key="1">
    <citation type="submission" date="2018-09" db="EMBL/GenBank/DDBJ databases">
        <authorList>
            <person name="Livingstone P.G."/>
            <person name="Whitworth D.E."/>
        </authorList>
    </citation>
    <scope>NUCLEOTIDE SEQUENCE [LARGE SCALE GENOMIC DNA]</scope>
    <source>
        <strain evidence="2">CA040B</strain>
    </source>
</reference>
<gene>
    <name evidence="1" type="ORF">D7X12_30895</name>
</gene>
<protein>
    <submittedName>
        <fullName evidence="1">Carboxypeptidase regulatory-like domain-containing protein</fullName>
    </submittedName>
</protein>
<dbReference type="AlphaFoldDB" id="A0A3A8N7G0"/>
<proteinExistence type="predicted"/>